<sequence length="267" mass="30028">MDILSHVSYYEWLKKGKERLPHFTKRKDGKLMLLAGLYDRALLEGETEPLWTFTIVTTDANKEFQWLHDRQPVILPSIEALTKWLDTSPQKWTPDLTKLVQPYHDPETPLACYQVPKEVGKVGTESLTFIQPVAERKDGIQAMFAKQTASTSSQPSNGSKRKRSPSPPQPSNSDKQAKEEPSQDTKLPADKLNTWEDDSEIEYVDGPHPADKKPEVKGESADNHPLPSTPTKRARITARSPKAATPKKQQGRHTESSAKITSFFGKT</sequence>
<keyword evidence="6" id="KW-0238">DNA-binding</keyword>
<reference evidence="9 10" key="1">
    <citation type="submission" date="2019-01" db="EMBL/GenBank/DDBJ databases">
        <title>Genome sequencing of the rare red list fungi Fomitopsis rosea.</title>
        <authorList>
            <person name="Buettner E."/>
            <person name="Kellner H."/>
        </authorList>
    </citation>
    <scope>NUCLEOTIDE SEQUENCE [LARGE SCALE GENOMIC DNA]</scope>
    <source>
        <strain evidence="9 10">DSM 105464</strain>
    </source>
</reference>
<evidence type="ECO:0000256" key="6">
    <source>
        <dbReference type="ARBA" id="ARBA00023125"/>
    </source>
</evidence>
<evidence type="ECO:0000313" key="9">
    <source>
        <dbReference type="EMBL" id="TFY52553.1"/>
    </source>
</evidence>
<dbReference type="GO" id="GO:0106300">
    <property type="term" value="P:protein-DNA covalent cross-linking repair"/>
    <property type="evidence" value="ECO:0007669"/>
    <property type="project" value="InterPro"/>
</dbReference>
<evidence type="ECO:0000256" key="5">
    <source>
        <dbReference type="ARBA" id="ARBA00023124"/>
    </source>
</evidence>
<feature type="compositionally biased region" description="Basic and acidic residues" evidence="8">
    <location>
        <begin position="175"/>
        <end position="189"/>
    </location>
</feature>
<keyword evidence="2" id="KW-0645">Protease</keyword>
<dbReference type="SUPFAM" id="SSF143081">
    <property type="entry name" value="BB1717-like"/>
    <property type="match status" value="1"/>
</dbReference>
<dbReference type="EMBL" id="SEKV01000956">
    <property type="protein sequence ID" value="TFY52553.1"/>
    <property type="molecule type" value="Genomic_DNA"/>
</dbReference>
<dbReference type="Gene3D" id="3.90.1680.10">
    <property type="entry name" value="SOS response associated peptidase-like"/>
    <property type="match status" value="1"/>
</dbReference>
<evidence type="ECO:0000256" key="4">
    <source>
        <dbReference type="ARBA" id="ARBA00022801"/>
    </source>
</evidence>
<gene>
    <name evidence="9" type="ORF">EVJ58_g9952</name>
</gene>
<keyword evidence="3" id="KW-0227">DNA damage</keyword>
<dbReference type="Proteomes" id="UP000298390">
    <property type="component" value="Unassembled WGS sequence"/>
</dbReference>
<organism evidence="9 10">
    <name type="scientific">Rhodofomes roseus</name>
    <dbReference type="NCBI Taxonomy" id="34475"/>
    <lineage>
        <taxon>Eukaryota</taxon>
        <taxon>Fungi</taxon>
        <taxon>Dikarya</taxon>
        <taxon>Basidiomycota</taxon>
        <taxon>Agaricomycotina</taxon>
        <taxon>Agaricomycetes</taxon>
        <taxon>Polyporales</taxon>
        <taxon>Rhodofomes</taxon>
    </lineage>
</organism>
<dbReference type="GO" id="GO:0003697">
    <property type="term" value="F:single-stranded DNA binding"/>
    <property type="evidence" value="ECO:0007669"/>
    <property type="project" value="InterPro"/>
</dbReference>
<dbReference type="PANTHER" id="PTHR13604">
    <property type="entry name" value="DC12-RELATED"/>
    <property type="match status" value="1"/>
</dbReference>
<dbReference type="PANTHER" id="PTHR13604:SF0">
    <property type="entry name" value="ABASIC SITE PROCESSING PROTEIN HMCES"/>
    <property type="match status" value="1"/>
</dbReference>
<proteinExistence type="inferred from homology"/>
<dbReference type="GO" id="GO:0016829">
    <property type="term" value="F:lyase activity"/>
    <property type="evidence" value="ECO:0007669"/>
    <property type="project" value="UniProtKB-KW"/>
</dbReference>
<feature type="compositionally biased region" description="Basic and acidic residues" evidence="8">
    <location>
        <begin position="208"/>
        <end position="222"/>
    </location>
</feature>
<dbReference type="Pfam" id="PF02586">
    <property type="entry name" value="SRAP"/>
    <property type="match status" value="1"/>
</dbReference>
<keyword evidence="5" id="KW-0190">Covalent protein-DNA linkage</keyword>
<dbReference type="InterPro" id="IPR003738">
    <property type="entry name" value="SRAP"/>
</dbReference>
<evidence type="ECO:0000256" key="8">
    <source>
        <dbReference type="SAM" id="MobiDB-lite"/>
    </source>
</evidence>
<dbReference type="GO" id="GO:0006508">
    <property type="term" value="P:proteolysis"/>
    <property type="evidence" value="ECO:0007669"/>
    <property type="project" value="UniProtKB-KW"/>
</dbReference>
<evidence type="ECO:0000256" key="2">
    <source>
        <dbReference type="ARBA" id="ARBA00022670"/>
    </source>
</evidence>
<dbReference type="STRING" id="34475.A0A4Y9XT30"/>
<name>A0A4Y9XT30_9APHY</name>
<dbReference type="AlphaFoldDB" id="A0A4Y9XT30"/>
<evidence type="ECO:0000256" key="7">
    <source>
        <dbReference type="ARBA" id="ARBA00023239"/>
    </source>
</evidence>
<feature type="region of interest" description="Disordered" evidence="8">
    <location>
        <begin position="145"/>
        <end position="267"/>
    </location>
</feature>
<comment type="caution">
    <text evidence="9">The sequence shown here is derived from an EMBL/GenBank/DDBJ whole genome shotgun (WGS) entry which is preliminary data.</text>
</comment>
<protein>
    <recommendedName>
        <fullName evidence="11">Abasic site processing protein</fullName>
    </recommendedName>
</protein>
<dbReference type="GO" id="GO:0008233">
    <property type="term" value="F:peptidase activity"/>
    <property type="evidence" value="ECO:0007669"/>
    <property type="project" value="UniProtKB-KW"/>
</dbReference>
<keyword evidence="4" id="KW-0378">Hydrolase</keyword>
<accession>A0A4Y9XT30</accession>
<dbReference type="InterPro" id="IPR036590">
    <property type="entry name" value="SRAP-like"/>
</dbReference>
<comment type="similarity">
    <text evidence="1">Belongs to the SOS response-associated peptidase family.</text>
</comment>
<evidence type="ECO:0000256" key="3">
    <source>
        <dbReference type="ARBA" id="ARBA00022763"/>
    </source>
</evidence>
<evidence type="ECO:0000256" key="1">
    <source>
        <dbReference type="ARBA" id="ARBA00008136"/>
    </source>
</evidence>
<keyword evidence="7" id="KW-0456">Lyase</keyword>
<evidence type="ECO:0000313" key="10">
    <source>
        <dbReference type="Proteomes" id="UP000298390"/>
    </source>
</evidence>
<evidence type="ECO:0008006" key="11">
    <source>
        <dbReference type="Google" id="ProtNLM"/>
    </source>
</evidence>